<dbReference type="InterPro" id="IPR051257">
    <property type="entry name" value="Diverse_CBS-Domain"/>
</dbReference>
<feature type="domain" description="CBS" evidence="3">
    <location>
        <begin position="8"/>
        <end position="65"/>
    </location>
</feature>
<accession>A0A7C3ZBG8</accession>
<dbReference type="PANTHER" id="PTHR43080">
    <property type="entry name" value="CBS DOMAIN-CONTAINING PROTEIN CBSX3, MITOCHONDRIAL"/>
    <property type="match status" value="1"/>
</dbReference>
<dbReference type="Gene3D" id="3.10.580.10">
    <property type="entry name" value="CBS-domain"/>
    <property type="match status" value="1"/>
</dbReference>
<dbReference type="InterPro" id="IPR046342">
    <property type="entry name" value="CBS_dom_sf"/>
</dbReference>
<dbReference type="PROSITE" id="PS51371">
    <property type="entry name" value="CBS"/>
    <property type="match status" value="2"/>
</dbReference>
<reference evidence="4" key="1">
    <citation type="journal article" date="2020" name="mSystems">
        <title>Genome- and Community-Level Interaction Insights into Carbon Utilization and Element Cycling Functions of Hydrothermarchaeota in Hydrothermal Sediment.</title>
        <authorList>
            <person name="Zhou Z."/>
            <person name="Liu Y."/>
            <person name="Xu W."/>
            <person name="Pan J."/>
            <person name="Luo Z.H."/>
            <person name="Li M."/>
        </authorList>
    </citation>
    <scope>NUCLEOTIDE SEQUENCE [LARGE SCALE GENOMIC DNA]</scope>
    <source>
        <strain evidence="4">SpSt-897</strain>
    </source>
</reference>
<dbReference type="AlphaFoldDB" id="A0A7C3ZBG8"/>
<dbReference type="PANTHER" id="PTHR43080:SF29">
    <property type="entry name" value="OS02G0818000 PROTEIN"/>
    <property type="match status" value="1"/>
</dbReference>
<comment type="caution">
    <text evidence="4">The sequence shown here is derived from an EMBL/GenBank/DDBJ whole genome shotgun (WGS) entry which is preliminary data.</text>
</comment>
<sequence length="153" mass="16598">MLTARDIMTRKVVTIGPEASVEELAKLLEERRISGVPVLDPDRGLVGVVTQTDLVQRSRDLDLPPALNILDLHLFLETPSRFQKRLEKLLGGQVKDVMTANPITLAPDTPVKEIARIMSTKGVHTLPVVEKGKLVGIVGKLDLIRGLAGPAEG</sequence>
<evidence type="ECO:0000256" key="1">
    <source>
        <dbReference type="ARBA" id="ARBA00023122"/>
    </source>
</evidence>
<dbReference type="SMART" id="SM00116">
    <property type="entry name" value="CBS"/>
    <property type="match status" value="2"/>
</dbReference>
<dbReference type="EMBL" id="DTMF01000181">
    <property type="protein sequence ID" value="HGF34172.1"/>
    <property type="molecule type" value="Genomic_DNA"/>
</dbReference>
<name>A0A7C3ZBG8_9BACT</name>
<dbReference type="SUPFAM" id="SSF54631">
    <property type="entry name" value="CBS-domain pair"/>
    <property type="match status" value="1"/>
</dbReference>
<protein>
    <submittedName>
        <fullName evidence="4">CBS domain-containing protein</fullName>
    </submittedName>
</protein>
<proteinExistence type="predicted"/>
<evidence type="ECO:0000259" key="3">
    <source>
        <dbReference type="PROSITE" id="PS51371"/>
    </source>
</evidence>
<organism evidence="4">
    <name type="scientific">Desulfobacca acetoxidans</name>
    <dbReference type="NCBI Taxonomy" id="60893"/>
    <lineage>
        <taxon>Bacteria</taxon>
        <taxon>Pseudomonadati</taxon>
        <taxon>Thermodesulfobacteriota</taxon>
        <taxon>Desulfobaccia</taxon>
        <taxon>Desulfobaccales</taxon>
        <taxon>Desulfobaccaceae</taxon>
        <taxon>Desulfobacca</taxon>
    </lineage>
</organism>
<dbReference type="CDD" id="cd04586">
    <property type="entry name" value="CBS_pair_BON_assoc"/>
    <property type="match status" value="1"/>
</dbReference>
<gene>
    <name evidence="4" type="ORF">ENW96_07255</name>
</gene>
<feature type="domain" description="CBS" evidence="3">
    <location>
        <begin position="98"/>
        <end position="153"/>
    </location>
</feature>
<dbReference type="Pfam" id="PF00571">
    <property type="entry name" value="CBS"/>
    <property type="match status" value="2"/>
</dbReference>
<evidence type="ECO:0000256" key="2">
    <source>
        <dbReference type="PROSITE-ProRule" id="PRU00703"/>
    </source>
</evidence>
<evidence type="ECO:0000313" key="4">
    <source>
        <dbReference type="EMBL" id="HGF34172.1"/>
    </source>
</evidence>
<keyword evidence="1 2" id="KW-0129">CBS domain</keyword>
<dbReference type="InterPro" id="IPR000644">
    <property type="entry name" value="CBS_dom"/>
</dbReference>